<keyword evidence="3" id="KW-1185">Reference proteome</keyword>
<dbReference type="Proteomes" id="UP000485058">
    <property type="component" value="Unassembled WGS sequence"/>
</dbReference>
<dbReference type="GO" id="GO:0005509">
    <property type="term" value="F:calcium ion binding"/>
    <property type="evidence" value="ECO:0007669"/>
    <property type="project" value="InterPro"/>
</dbReference>
<feature type="non-terminal residue" evidence="2">
    <location>
        <position position="102"/>
    </location>
</feature>
<dbReference type="InterPro" id="IPR002048">
    <property type="entry name" value="EF_hand_dom"/>
</dbReference>
<name>A0A6A0AC55_HAELA</name>
<dbReference type="PROSITE" id="PS50222">
    <property type="entry name" value="EF_HAND_2"/>
    <property type="match status" value="1"/>
</dbReference>
<comment type="caution">
    <text evidence="2">The sequence shown here is derived from an EMBL/GenBank/DDBJ whole genome shotgun (WGS) entry which is preliminary data.</text>
</comment>
<dbReference type="Gene3D" id="1.10.238.10">
    <property type="entry name" value="EF-hand"/>
    <property type="match status" value="1"/>
</dbReference>
<accession>A0A6A0AC55</accession>
<evidence type="ECO:0000313" key="2">
    <source>
        <dbReference type="EMBL" id="GFH29624.1"/>
    </source>
</evidence>
<protein>
    <recommendedName>
        <fullName evidence="1">EF-hand domain-containing protein</fullName>
    </recommendedName>
</protein>
<evidence type="ECO:0000259" key="1">
    <source>
        <dbReference type="PROSITE" id="PS50222"/>
    </source>
</evidence>
<evidence type="ECO:0000313" key="3">
    <source>
        <dbReference type="Proteomes" id="UP000485058"/>
    </source>
</evidence>
<proteinExistence type="predicted"/>
<dbReference type="EMBL" id="BLLF01004442">
    <property type="protein sequence ID" value="GFH29624.1"/>
    <property type="molecule type" value="Genomic_DNA"/>
</dbReference>
<gene>
    <name evidence="2" type="ORF">HaLaN_28313</name>
</gene>
<feature type="domain" description="EF-hand" evidence="1">
    <location>
        <begin position="40"/>
        <end position="75"/>
    </location>
</feature>
<dbReference type="SUPFAM" id="SSF47473">
    <property type="entry name" value="EF-hand"/>
    <property type="match status" value="1"/>
</dbReference>
<dbReference type="InterPro" id="IPR011992">
    <property type="entry name" value="EF-hand-dom_pair"/>
</dbReference>
<sequence>MPPGHCVRARDLFDRFDARRKGWLSGPELRLLVKALLPDASEGDARYFHSMIDENGDEQVTYEEFMRAAQACMRDASSAKDTAAPDIQAALRGVAQYMRDNR</sequence>
<dbReference type="AlphaFoldDB" id="A0A6A0AC55"/>
<reference evidence="2 3" key="1">
    <citation type="submission" date="2020-02" db="EMBL/GenBank/DDBJ databases">
        <title>Draft genome sequence of Haematococcus lacustris strain NIES-144.</title>
        <authorList>
            <person name="Morimoto D."/>
            <person name="Nakagawa S."/>
            <person name="Yoshida T."/>
            <person name="Sawayama S."/>
        </authorList>
    </citation>
    <scope>NUCLEOTIDE SEQUENCE [LARGE SCALE GENOMIC DNA]</scope>
    <source>
        <strain evidence="2 3">NIES-144</strain>
    </source>
</reference>
<dbReference type="Pfam" id="PF13499">
    <property type="entry name" value="EF-hand_7"/>
    <property type="match status" value="1"/>
</dbReference>
<organism evidence="2 3">
    <name type="scientific">Haematococcus lacustris</name>
    <name type="common">Green alga</name>
    <name type="synonym">Haematococcus pluvialis</name>
    <dbReference type="NCBI Taxonomy" id="44745"/>
    <lineage>
        <taxon>Eukaryota</taxon>
        <taxon>Viridiplantae</taxon>
        <taxon>Chlorophyta</taxon>
        <taxon>core chlorophytes</taxon>
        <taxon>Chlorophyceae</taxon>
        <taxon>CS clade</taxon>
        <taxon>Chlamydomonadales</taxon>
        <taxon>Haematococcaceae</taxon>
        <taxon>Haematococcus</taxon>
    </lineage>
</organism>